<dbReference type="GO" id="GO:0000422">
    <property type="term" value="P:autophagy of mitochondrion"/>
    <property type="evidence" value="ECO:0007669"/>
    <property type="project" value="TreeGrafter"/>
</dbReference>
<reference evidence="7" key="1">
    <citation type="journal article" date="2014" name="PLoS ONE">
        <title>Transcriptome-Based Identification of ABC Transporters in the Western Tarnished Plant Bug Lygus hesperus.</title>
        <authorList>
            <person name="Hull J.J."/>
            <person name="Chaney K."/>
            <person name="Geib S.M."/>
            <person name="Fabrick J.A."/>
            <person name="Brent C.S."/>
            <person name="Walsh D."/>
            <person name="Lavine L.C."/>
        </authorList>
    </citation>
    <scope>NUCLEOTIDE SEQUENCE</scope>
</reference>
<organism evidence="7">
    <name type="scientific">Lygus hesperus</name>
    <name type="common">Western plant bug</name>
    <dbReference type="NCBI Taxonomy" id="30085"/>
    <lineage>
        <taxon>Eukaryota</taxon>
        <taxon>Metazoa</taxon>
        <taxon>Ecdysozoa</taxon>
        <taxon>Arthropoda</taxon>
        <taxon>Hexapoda</taxon>
        <taxon>Insecta</taxon>
        <taxon>Pterygota</taxon>
        <taxon>Neoptera</taxon>
        <taxon>Paraneoptera</taxon>
        <taxon>Hemiptera</taxon>
        <taxon>Heteroptera</taxon>
        <taxon>Panheteroptera</taxon>
        <taxon>Cimicomorpha</taxon>
        <taxon>Miridae</taxon>
        <taxon>Mirini</taxon>
        <taxon>Lygus</taxon>
    </lineage>
</organism>
<dbReference type="Gene3D" id="3.30.1460.50">
    <property type="match status" value="1"/>
</dbReference>
<dbReference type="GO" id="GO:0032446">
    <property type="term" value="P:protein modification by small protein conjugation"/>
    <property type="evidence" value="ECO:0007669"/>
    <property type="project" value="TreeGrafter"/>
</dbReference>
<sequence>MSTEPLSWADFVVAAQDFLRISSRLNDGWEWLEAGERDGESYLRKKERQLAVDSNPGSLTSWEYHVLYSPSYSCPVLYFNVHDQNGRFFGLDRIVRMLEFPSEIGLDNYLGVVSQTEHPILRKPFCYLHPCRTGDLMATQSKRSNVLISWLSCVAPVVRLDMSLEYAKPT</sequence>
<protein>
    <recommendedName>
        <fullName evidence="2">Ubiquitin-like-conjugating enzyme ATG10</fullName>
    </recommendedName>
    <alternativeName>
        <fullName evidence="6">Autophagy-related protein 10</fullName>
    </alternativeName>
</protein>
<evidence type="ECO:0000256" key="4">
    <source>
        <dbReference type="ARBA" id="ARBA00022786"/>
    </source>
</evidence>
<gene>
    <name evidence="7" type="primary">Atg10_1</name>
    <name evidence="8" type="synonym">Atg10_0</name>
    <name evidence="7" type="ORF">CM83_42148</name>
    <name evidence="8" type="ORF">CM83_42149</name>
</gene>
<evidence type="ECO:0000313" key="7">
    <source>
        <dbReference type="EMBL" id="JAG08306.1"/>
    </source>
</evidence>
<dbReference type="PANTHER" id="PTHR14957">
    <property type="entry name" value="UBIQUITIN-LIKE-CONJUGATING ENZYME ATG10"/>
    <property type="match status" value="1"/>
</dbReference>
<proteinExistence type="inferred from homology"/>
<dbReference type="PANTHER" id="PTHR14957:SF1">
    <property type="entry name" value="UBIQUITIN-LIKE-CONJUGATING ENZYME ATG10"/>
    <property type="match status" value="1"/>
</dbReference>
<keyword evidence="5" id="KW-0072">Autophagy</keyword>
<dbReference type="InterPro" id="IPR007135">
    <property type="entry name" value="Atg3/Atg10"/>
</dbReference>
<dbReference type="GO" id="GO:0000045">
    <property type="term" value="P:autophagosome assembly"/>
    <property type="evidence" value="ECO:0007669"/>
    <property type="project" value="TreeGrafter"/>
</dbReference>
<evidence type="ECO:0000313" key="8">
    <source>
        <dbReference type="EMBL" id="JAG08307.1"/>
    </source>
</evidence>
<comment type="similarity">
    <text evidence="1">Belongs to the ATG10 family.</text>
</comment>
<keyword evidence="3" id="KW-0808">Transferase</keyword>
<evidence type="ECO:0000256" key="5">
    <source>
        <dbReference type="ARBA" id="ARBA00023006"/>
    </source>
</evidence>
<dbReference type="AlphaFoldDB" id="A0A0A9WLK0"/>
<name>A0A0A9WLK0_LYGHE</name>
<dbReference type="Pfam" id="PF03987">
    <property type="entry name" value="Autophagy_act_C"/>
    <property type="match status" value="1"/>
</dbReference>
<accession>A0A0A9WLK0</accession>
<dbReference type="EMBL" id="GBHO01035297">
    <property type="protein sequence ID" value="JAG08307.1"/>
    <property type="molecule type" value="Transcribed_RNA"/>
</dbReference>
<reference evidence="7" key="2">
    <citation type="submission" date="2014-07" db="EMBL/GenBank/DDBJ databases">
        <authorList>
            <person name="Hull J."/>
        </authorList>
    </citation>
    <scope>NUCLEOTIDE SEQUENCE</scope>
</reference>
<evidence type="ECO:0000256" key="2">
    <source>
        <dbReference type="ARBA" id="ARBA00021099"/>
    </source>
</evidence>
<evidence type="ECO:0000256" key="1">
    <source>
        <dbReference type="ARBA" id="ARBA00005696"/>
    </source>
</evidence>
<dbReference type="GO" id="GO:0061651">
    <property type="term" value="F:Atg12 conjugating enzyme activity"/>
    <property type="evidence" value="ECO:0007669"/>
    <property type="project" value="TreeGrafter"/>
</dbReference>
<evidence type="ECO:0000256" key="3">
    <source>
        <dbReference type="ARBA" id="ARBA00022679"/>
    </source>
</evidence>
<dbReference type="EMBL" id="GBHO01035298">
    <property type="protein sequence ID" value="JAG08306.1"/>
    <property type="molecule type" value="Transcribed_RNA"/>
</dbReference>
<keyword evidence="4" id="KW-0833">Ubl conjugation pathway</keyword>
<evidence type="ECO:0000256" key="6">
    <source>
        <dbReference type="ARBA" id="ARBA00029833"/>
    </source>
</evidence>
<dbReference type="GO" id="GO:0005829">
    <property type="term" value="C:cytosol"/>
    <property type="evidence" value="ECO:0007669"/>
    <property type="project" value="TreeGrafter"/>
</dbReference>